<keyword evidence="4" id="KW-1185">Reference proteome</keyword>
<feature type="region of interest" description="Disordered" evidence="1">
    <location>
        <begin position="128"/>
        <end position="150"/>
    </location>
</feature>
<organism evidence="3 4">
    <name type="scientific">Frondihabitans cladoniiphilus</name>
    <dbReference type="NCBI Taxonomy" id="715785"/>
    <lineage>
        <taxon>Bacteria</taxon>
        <taxon>Bacillati</taxon>
        <taxon>Actinomycetota</taxon>
        <taxon>Actinomycetes</taxon>
        <taxon>Micrococcales</taxon>
        <taxon>Microbacteriaceae</taxon>
        <taxon>Frondihabitans</taxon>
    </lineage>
</organism>
<dbReference type="Proteomes" id="UP001501295">
    <property type="component" value="Unassembled WGS sequence"/>
</dbReference>
<dbReference type="Pfam" id="PF14024">
    <property type="entry name" value="DUF4240"/>
    <property type="match status" value="1"/>
</dbReference>
<evidence type="ECO:0000313" key="4">
    <source>
        <dbReference type="Proteomes" id="UP001501295"/>
    </source>
</evidence>
<dbReference type="InterPro" id="IPR025334">
    <property type="entry name" value="DUF4240"/>
</dbReference>
<gene>
    <name evidence="3" type="ORF">GCM10025780_13100</name>
</gene>
<evidence type="ECO:0000259" key="2">
    <source>
        <dbReference type="Pfam" id="PF14024"/>
    </source>
</evidence>
<proteinExistence type="predicted"/>
<feature type="domain" description="DUF4240" evidence="2">
    <location>
        <begin position="2"/>
        <end position="119"/>
    </location>
</feature>
<sequence>MNDFYDLIDAARGGVGDEKTPSADPDRLREVLEAIDDEAVLAFGVAFQNELIRLNEWRVWDAGYVASGALSNDGFHYFRSWLIGKGRAAVEQALADPDGLVPYLDDPDIDNELLEYVPIDVLEERGVDADPRDAIDESPDEEARGDQIEDEKTLDSYFPRLASWRASLG</sequence>
<name>A0ABP8VUI6_9MICO</name>
<comment type="caution">
    <text evidence="3">The sequence shown here is derived from an EMBL/GenBank/DDBJ whole genome shotgun (WGS) entry which is preliminary data.</text>
</comment>
<protein>
    <recommendedName>
        <fullName evidence="2">DUF4240 domain-containing protein</fullName>
    </recommendedName>
</protein>
<evidence type="ECO:0000256" key="1">
    <source>
        <dbReference type="SAM" id="MobiDB-lite"/>
    </source>
</evidence>
<dbReference type="RefSeq" id="WP_345374568.1">
    <property type="nucleotide sequence ID" value="NZ_BAABLM010000002.1"/>
</dbReference>
<reference evidence="4" key="1">
    <citation type="journal article" date="2019" name="Int. J. Syst. Evol. Microbiol.">
        <title>The Global Catalogue of Microorganisms (GCM) 10K type strain sequencing project: providing services to taxonomists for standard genome sequencing and annotation.</title>
        <authorList>
            <consortium name="The Broad Institute Genomics Platform"/>
            <consortium name="The Broad Institute Genome Sequencing Center for Infectious Disease"/>
            <person name="Wu L."/>
            <person name="Ma J."/>
        </authorList>
    </citation>
    <scope>NUCLEOTIDE SEQUENCE [LARGE SCALE GENOMIC DNA]</scope>
    <source>
        <strain evidence="4">JCM 18956</strain>
    </source>
</reference>
<accession>A0ABP8VUI6</accession>
<evidence type="ECO:0000313" key="3">
    <source>
        <dbReference type="EMBL" id="GAA4670924.1"/>
    </source>
</evidence>
<dbReference type="EMBL" id="BAABLM010000002">
    <property type="protein sequence ID" value="GAA4670924.1"/>
    <property type="molecule type" value="Genomic_DNA"/>
</dbReference>